<dbReference type="GO" id="GO:0016787">
    <property type="term" value="F:hydrolase activity"/>
    <property type="evidence" value="ECO:0007669"/>
    <property type="project" value="UniProtKB-UniRule"/>
</dbReference>
<accession>A0A938XTA2</accession>
<evidence type="ECO:0000313" key="5">
    <source>
        <dbReference type="Proteomes" id="UP000717624"/>
    </source>
</evidence>
<name>A0A938XTA2_9BACL</name>
<organism evidence="4 5">
    <name type="scientific">Brevibacillus fulvus</name>
    <dbReference type="NCBI Taxonomy" id="1125967"/>
    <lineage>
        <taxon>Bacteria</taxon>
        <taxon>Bacillati</taxon>
        <taxon>Bacillota</taxon>
        <taxon>Bacilli</taxon>
        <taxon>Bacillales</taxon>
        <taxon>Paenibacillaceae</taxon>
        <taxon>Brevibacillus</taxon>
    </lineage>
</organism>
<evidence type="ECO:0000256" key="1">
    <source>
        <dbReference type="ARBA" id="ARBA00008950"/>
    </source>
</evidence>
<keyword evidence="5" id="KW-1185">Reference proteome</keyword>
<dbReference type="EMBL" id="JAFBEB010000004">
    <property type="protein sequence ID" value="MBM7590063.1"/>
    <property type="molecule type" value="Genomic_DNA"/>
</dbReference>
<dbReference type="Gene3D" id="3.60.21.10">
    <property type="match status" value="1"/>
</dbReference>
<dbReference type="EC" id="3.1.4.-" evidence="2"/>
<dbReference type="GO" id="GO:0046872">
    <property type="term" value="F:metal ion binding"/>
    <property type="evidence" value="ECO:0007669"/>
    <property type="project" value="UniProtKB-KW"/>
</dbReference>
<sequence>MSILIMSDTHGLVREVQETVNRHSVERLYHCGDFCVDHARQPFSEMLLVHGNCDSAPDVPNERMTNWRDLQILQTHGHLYGVKNSLMRLHYRAEETGANLVLFGHSHYPLCAVERGILFLNPGSLQLPRGFAVPTYAILEQTEATSEQVVVEVTYFDHHGKPISERGGQFTLRRPG</sequence>
<evidence type="ECO:0000259" key="3">
    <source>
        <dbReference type="Pfam" id="PF12850"/>
    </source>
</evidence>
<reference evidence="4" key="1">
    <citation type="submission" date="2021-01" db="EMBL/GenBank/DDBJ databases">
        <title>Genomic Encyclopedia of Type Strains, Phase IV (KMG-IV): sequencing the most valuable type-strain genomes for metagenomic binning, comparative biology and taxonomic classification.</title>
        <authorList>
            <person name="Goeker M."/>
        </authorList>
    </citation>
    <scope>NUCLEOTIDE SEQUENCE</scope>
    <source>
        <strain evidence="4">DSM 25523</strain>
    </source>
</reference>
<gene>
    <name evidence="4" type="ORF">JOD01_001664</name>
</gene>
<protein>
    <recommendedName>
        <fullName evidence="2">Phosphoesterase</fullName>
        <ecNumber evidence="2">3.1.4.-</ecNumber>
    </recommendedName>
</protein>
<dbReference type="AlphaFoldDB" id="A0A938XTA2"/>
<keyword evidence="2" id="KW-0479">Metal-binding</keyword>
<dbReference type="InterPro" id="IPR029052">
    <property type="entry name" value="Metallo-depent_PP-like"/>
</dbReference>
<proteinExistence type="inferred from homology"/>
<comment type="caution">
    <text evidence="4">The sequence shown here is derived from an EMBL/GenBank/DDBJ whole genome shotgun (WGS) entry which is preliminary data.</text>
</comment>
<dbReference type="RefSeq" id="WP_204517765.1">
    <property type="nucleotide sequence ID" value="NZ_BAABIN010000007.1"/>
</dbReference>
<dbReference type="PANTHER" id="PTHR11124">
    <property type="entry name" value="VACUOLAR SORTING PROTEIN VPS29"/>
    <property type="match status" value="1"/>
</dbReference>
<comment type="similarity">
    <text evidence="1 2">Belongs to the metallophosphoesterase superfamily. YfcE family.</text>
</comment>
<dbReference type="InterPro" id="IPR024654">
    <property type="entry name" value="Calcineurin-like_PHP_lpxH"/>
</dbReference>
<dbReference type="NCBIfam" id="TIGR00040">
    <property type="entry name" value="yfcE"/>
    <property type="match status" value="1"/>
</dbReference>
<evidence type="ECO:0000256" key="2">
    <source>
        <dbReference type="RuleBase" id="RU362039"/>
    </source>
</evidence>
<feature type="domain" description="Calcineurin-like phosphoesterase" evidence="3">
    <location>
        <begin position="1"/>
        <end position="141"/>
    </location>
</feature>
<comment type="cofactor">
    <cofactor evidence="2">
        <name>a divalent metal cation</name>
        <dbReference type="ChEBI" id="CHEBI:60240"/>
    </cofactor>
</comment>
<dbReference type="SUPFAM" id="SSF56300">
    <property type="entry name" value="Metallo-dependent phosphatases"/>
    <property type="match status" value="1"/>
</dbReference>
<dbReference type="Pfam" id="PF12850">
    <property type="entry name" value="Metallophos_2"/>
    <property type="match status" value="1"/>
</dbReference>
<dbReference type="Proteomes" id="UP000717624">
    <property type="component" value="Unassembled WGS sequence"/>
</dbReference>
<dbReference type="InterPro" id="IPR000979">
    <property type="entry name" value="Phosphodiesterase_MJ0936/Vps29"/>
</dbReference>
<evidence type="ECO:0000313" key="4">
    <source>
        <dbReference type="EMBL" id="MBM7590063.1"/>
    </source>
</evidence>